<sequence>MLQEVLIGARLMKFSPVVHGILAMGICILSILSAPPAGQARSCLELSSQNDPISMKVGAALEHLFADQNPCFVVIYNPPARSAQLLLDDEVDGEFLRLADFAPYQQADVVMVPVPLVSGEGILVSRDPKITSFESLGQSALGYRRGTDWSDNLSKFYPNRIAVPSYELMVEMFNKGRIDALLIDDLNLRGYGYMLSGTTRTPLKETSAYVWLAAKHKDLITQITAVLQKFYAEGHSFIGS</sequence>
<accession>A0A367W9B4</accession>
<gene>
    <name evidence="1" type="ORF">TH19_08405</name>
</gene>
<dbReference type="SUPFAM" id="SSF53850">
    <property type="entry name" value="Periplasmic binding protein-like II"/>
    <property type="match status" value="1"/>
</dbReference>
<protein>
    <submittedName>
        <fullName evidence="1">Uncharacterized protein</fullName>
    </submittedName>
</protein>
<dbReference type="AlphaFoldDB" id="A0A367W9B4"/>
<evidence type="ECO:0000313" key="2">
    <source>
        <dbReference type="Proteomes" id="UP000253226"/>
    </source>
</evidence>
<proteinExistence type="predicted"/>
<dbReference type="EMBL" id="JPWF01000004">
    <property type="protein sequence ID" value="RCK38013.1"/>
    <property type="molecule type" value="Genomic_DNA"/>
</dbReference>
<name>A0A367W9B4_9PROT</name>
<evidence type="ECO:0000313" key="1">
    <source>
        <dbReference type="EMBL" id="RCK38013.1"/>
    </source>
</evidence>
<organism evidence="1 2">
    <name type="scientific">Thalassospira profundimaris</name>
    <dbReference type="NCBI Taxonomy" id="502049"/>
    <lineage>
        <taxon>Bacteria</taxon>
        <taxon>Pseudomonadati</taxon>
        <taxon>Pseudomonadota</taxon>
        <taxon>Alphaproteobacteria</taxon>
        <taxon>Rhodospirillales</taxon>
        <taxon>Thalassospiraceae</taxon>
        <taxon>Thalassospira</taxon>
    </lineage>
</organism>
<dbReference type="Proteomes" id="UP000253226">
    <property type="component" value="Unassembled WGS sequence"/>
</dbReference>
<reference evidence="1 2" key="1">
    <citation type="submission" date="2014-07" db="EMBL/GenBank/DDBJ databases">
        <title>Draft genome sequence of Thalassospira profundimaris 35.</title>
        <authorList>
            <person name="Lai Q."/>
            <person name="Shao Z."/>
        </authorList>
    </citation>
    <scope>NUCLEOTIDE SEQUENCE [LARGE SCALE GENOMIC DNA]</scope>
    <source>
        <strain evidence="1 2">35</strain>
    </source>
</reference>
<comment type="caution">
    <text evidence="1">The sequence shown here is derived from an EMBL/GenBank/DDBJ whole genome shotgun (WGS) entry which is preliminary data.</text>
</comment>
<dbReference type="Gene3D" id="3.40.190.10">
    <property type="entry name" value="Periplasmic binding protein-like II"/>
    <property type="match status" value="2"/>
</dbReference>